<protein>
    <recommendedName>
        <fullName evidence="7">Probable alpha/beta-glucosidase agdC</fullName>
        <ecNumber evidence="5">3.2.1.20</ecNumber>
        <ecNumber evidence="6">3.2.1.21</ecNumber>
    </recommendedName>
</protein>
<dbReference type="SUPFAM" id="SSF51011">
    <property type="entry name" value="Glycosyl hydrolase domain"/>
    <property type="match status" value="1"/>
</dbReference>
<evidence type="ECO:0000313" key="23">
    <source>
        <dbReference type="EMBL" id="CAH0040693.1"/>
    </source>
</evidence>
<keyword evidence="13 17" id="KW-0326">Glycosidase</keyword>
<dbReference type="Proteomes" id="UP000775872">
    <property type="component" value="Unassembled WGS sequence"/>
</dbReference>
<comment type="caution">
    <text evidence="23">The sequence shown here is derived from an EMBL/GenBank/DDBJ whole genome shotgun (WGS) entry which is preliminary data.</text>
</comment>
<reference evidence="23" key="1">
    <citation type="submission" date="2021-10" db="EMBL/GenBank/DDBJ databases">
        <authorList>
            <person name="Piombo E."/>
        </authorList>
    </citation>
    <scope>NUCLEOTIDE SEQUENCE</scope>
</reference>
<comment type="catalytic activity">
    <reaction evidence="1">
        <text>Hydrolysis of terminal, non-reducing beta-D-glucosyl residues with release of beta-D-glucose.</text>
        <dbReference type="EC" id="3.2.1.21"/>
    </reaction>
</comment>
<feature type="domain" description="Glycosyl hydrolase family 31 C-terminal" evidence="22">
    <location>
        <begin position="711"/>
        <end position="799"/>
    </location>
</feature>
<dbReference type="PROSITE" id="PS00129">
    <property type="entry name" value="GLYCOSYL_HYDROL_F31_1"/>
    <property type="match status" value="1"/>
</dbReference>
<dbReference type="CDD" id="cd14752">
    <property type="entry name" value="GH31_N"/>
    <property type="match status" value="1"/>
</dbReference>
<keyword evidence="12" id="KW-0119">Carbohydrate metabolism</keyword>
<name>A0A9N9W4E7_9HYPO</name>
<dbReference type="AlphaFoldDB" id="A0A9N9W4E7"/>
<feature type="region of interest" description="Disordered" evidence="18">
    <location>
        <begin position="450"/>
        <end position="531"/>
    </location>
</feature>
<feature type="compositionally biased region" description="Basic and acidic residues" evidence="18">
    <location>
        <begin position="514"/>
        <end position="524"/>
    </location>
</feature>
<evidence type="ECO:0000259" key="20">
    <source>
        <dbReference type="Pfam" id="PF01055"/>
    </source>
</evidence>
<dbReference type="SUPFAM" id="SSF51445">
    <property type="entry name" value="(Trans)glycosidases"/>
    <property type="match status" value="1"/>
</dbReference>
<organism evidence="23 24">
    <name type="scientific">Clonostachys solani</name>
    <dbReference type="NCBI Taxonomy" id="160281"/>
    <lineage>
        <taxon>Eukaryota</taxon>
        <taxon>Fungi</taxon>
        <taxon>Dikarya</taxon>
        <taxon>Ascomycota</taxon>
        <taxon>Pezizomycotina</taxon>
        <taxon>Sordariomycetes</taxon>
        <taxon>Hypocreomycetidae</taxon>
        <taxon>Hypocreales</taxon>
        <taxon>Bionectriaceae</taxon>
        <taxon>Clonostachys</taxon>
    </lineage>
</organism>
<dbReference type="GO" id="GO:0008422">
    <property type="term" value="F:beta-glucosidase activity"/>
    <property type="evidence" value="ECO:0007669"/>
    <property type="project" value="UniProtKB-EC"/>
</dbReference>
<evidence type="ECO:0000256" key="7">
    <source>
        <dbReference type="ARBA" id="ARBA00014002"/>
    </source>
</evidence>
<dbReference type="SUPFAM" id="SSF74650">
    <property type="entry name" value="Galactose mutarotase-like"/>
    <property type="match status" value="1"/>
</dbReference>
<comment type="similarity">
    <text evidence="4 17">Belongs to the glycosyl hydrolase 31 family.</text>
</comment>
<evidence type="ECO:0000256" key="8">
    <source>
        <dbReference type="ARBA" id="ARBA00022525"/>
    </source>
</evidence>
<evidence type="ECO:0000256" key="11">
    <source>
        <dbReference type="ARBA" id="ARBA00023180"/>
    </source>
</evidence>
<dbReference type="InterPro" id="IPR030458">
    <property type="entry name" value="Glyco_hydro_31_AS"/>
</dbReference>
<evidence type="ECO:0000259" key="22">
    <source>
        <dbReference type="Pfam" id="PF21365"/>
    </source>
</evidence>
<dbReference type="InterPro" id="IPR017853">
    <property type="entry name" value="GH"/>
</dbReference>
<dbReference type="Gene3D" id="2.60.40.1180">
    <property type="entry name" value="Golgi alpha-mannosidase II"/>
    <property type="match status" value="2"/>
</dbReference>
<dbReference type="InterPro" id="IPR013780">
    <property type="entry name" value="Glyco_hydro_b"/>
</dbReference>
<keyword evidence="10 17" id="KW-0378">Hydrolase</keyword>
<dbReference type="PANTHER" id="PTHR22762:SF67">
    <property type="entry name" value="ALPHA_BETA-GLUCOSIDASE AGDC-RELATED"/>
    <property type="match status" value="1"/>
</dbReference>
<proteinExistence type="inferred from homology"/>
<evidence type="ECO:0000256" key="4">
    <source>
        <dbReference type="ARBA" id="ARBA00007806"/>
    </source>
</evidence>
<feature type="compositionally biased region" description="Pro residues" evidence="18">
    <location>
        <begin position="465"/>
        <end position="480"/>
    </location>
</feature>
<sequence length="896" mass="100802">MLLVRHILLALSAIFTFAYALNVDTEFGSCLGYNVTKVTETAHGLQADLSINGDGCQVYGPDVANLTLLVEYQTGEMLFKAMSNRLHSRLRVAIQDREGLRFQIPEEVIPRPGIAPGSVASKSKLAFEFKHNPFSFKVVRKSTGEALFDSTGSAFIFERQFLRLKTWLPSDPNLYGLGEHSDSFRLQNKGYKRTLWARDSSGIPYGENLYGTHPVYVDHRLGGTHGVFLLNSNGMDVQIDQDENGNSYLEYLVIGGVFDFYFLAGPGPVEVAKQYSDVVGLPAMVPYWSLGFHQCKWGYRDWFEVAEVVYNYSVAGIPLETMWTDIDYMDHRRMFTLDSERFPLSKVRNIVDYLHSRQQHYIMMVDPAIAQYDNYPYHKGVEMNAFLKFNESSLYRSVVWPGVTLYPDWLNPNTTEYWVQMFHDFFNPDTGVNIDGVWIDMNEPANFCRFPCDDPEQAARDQGLPPDPPPVRDPPRPIPGFPETEKRLQSRDADQILFGNPEKSTGEVQEQDSVEQKVPSHEGDDLLNPPYHINTRSPSGELSDLTLRTDLNHSGGLSTYDTHSLFGAMMGMATREAMLARRPGLKPLIISRSTFAGTGRFMSKWLGDNGSGWDHYRIQIAGMLNFASIFQIPMVGSDVCGFGGTATERLCARWASLGAFNPFYRNHNAMGPNQEFFLWGLVTSSAKYAIEIRYKLLDYIYSALARQSVDGTPSLNPLWYIYPEDSNTFSNQNQFFYGDCVLVSPVTDQDSTSVDIYLPDDIFYEWDTRKPVRGRGEWVNLDYVGYDRIPVHIRGGCVVPLRAESANTTTELRKKGFELLVAPGLDGSASGFLYTDDGVSLDGGPCKHEIYYEYVGGRLLTSKVQSPSSSACESSDGGVRIEKVTILGREDMGDEL</sequence>
<comment type="catalytic activity">
    <reaction evidence="2">
        <text>Hydrolysis of terminal, non-reducing (1-&gt;4)-linked alpha-D-glucose residues with release of alpha-D-glucose.</text>
        <dbReference type="EC" id="3.2.1.20"/>
    </reaction>
</comment>
<dbReference type="Pfam" id="PF01055">
    <property type="entry name" value="Glyco_hydro_31_2nd"/>
    <property type="match status" value="1"/>
</dbReference>
<dbReference type="InterPro" id="IPR011013">
    <property type="entry name" value="Gal_mutarotase_sf_dom"/>
</dbReference>
<dbReference type="GO" id="GO:0004558">
    <property type="term" value="F:alpha-1,4-glucosidase activity"/>
    <property type="evidence" value="ECO:0007669"/>
    <property type="project" value="UniProtKB-EC"/>
</dbReference>
<evidence type="ECO:0000256" key="5">
    <source>
        <dbReference type="ARBA" id="ARBA00012741"/>
    </source>
</evidence>
<keyword evidence="15" id="KW-0624">Polysaccharide degradation</keyword>
<dbReference type="EC" id="3.2.1.21" evidence="6"/>
<feature type="chain" id="PRO_5040391480" description="Probable alpha/beta-glucosidase agdC" evidence="19">
    <location>
        <begin position="21"/>
        <end position="896"/>
    </location>
</feature>
<evidence type="ECO:0000256" key="2">
    <source>
        <dbReference type="ARBA" id="ARBA00001657"/>
    </source>
</evidence>
<evidence type="ECO:0000256" key="16">
    <source>
        <dbReference type="ARBA" id="ARBA00025512"/>
    </source>
</evidence>
<evidence type="ECO:0000256" key="19">
    <source>
        <dbReference type="SAM" id="SignalP"/>
    </source>
</evidence>
<comment type="subcellular location">
    <subcellularLocation>
        <location evidence="3">Secreted</location>
    </subcellularLocation>
</comment>
<evidence type="ECO:0000313" key="24">
    <source>
        <dbReference type="Proteomes" id="UP000775872"/>
    </source>
</evidence>
<feature type="signal peptide" evidence="19">
    <location>
        <begin position="1"/>
        <end position="20"/>
    </location>
</feature>
<feature type="domain" description="Glycoside hydrolase family 31 N-terminal" evidence="21">
    <location>
        <begin position="120"/>
        <end position="235"/>
    </location>
</feature>
<gene>
    <name evidence="23" type="ORF">CSOL1703_00004026</name>
</gene>
<evidence type="ECO:0000256" key="9">
    <source>
        <dbReference type="ARBA" id="ARBA00022729"/>
    </source>
</evidence>
<feature type="compositionally biased region" description="Basic and acidic residues" evidence="18">
    <location>
        <begin position="483"/>
        <end position="494"/>
    </location>
</feature>
<evidence type="ECO:0000259" key="21">
    <source>
        <dbReference type="Pfam" id="PF13802"/>
    </source>
</evidence>
<keyword evidence="9 19" id="KW-0732">Signal</keyword>
<evidence type="ECO:0000256" key="15">
    <source>
        <dbReference type="ARBA" id="ARBA00023326"/>
    </source>
</evidence>
<dbReference type="GO" id="GO:0005576">
    <property type="term" value="C:extracellular region"/>
    <property type="evidence" value="ECO:0007669"/>
    <property type="project" value="UniProtKB-SubCell"/>
</dbReference>
<keyword evidence="8" id="KW-0964">Secreted</keyword>
<dbReference type="GO" id="GO:0030246">
    <property type="term" value="F:carbohydrate binding"/>
    <property type="evidence" value="ECO:0007669"/>
    <property type="project" value="InterPro"/>
</dbReference>
<evidence type="ECO:0000256" key="6">
    <source>
        <dbReference type="ARBA" id="ARBA00012744"/>
    </source>
</evidence>
<dbReference type="OrthoDB" id="5839090at2759"/>
<evidence type="ECO:0000256" key="14">
    <source>
        <dbReference type="ARBA" id="ARBA00023316"/>
    </source>
</evidence>
<dbReference type="Gene3D" id="3.20.20.80">
    <property type="entry name" value="Glycosidases"/>
    <property type="match status" value="1"/>
</dbReference>
<dbReference type="Pfam" id="PF13802">
    <property type="entry name" value="Gal_mutarotas_2"/>
    <property type="match status" value="1"/>
</dbReference>
<comment type="function">
    <text evidence="16">Glucosidase involved in the degradation of cellulosic biomass. Has both alpha- and beta-glucosidase activity.</text>
</comment>
<evidence type="ECO:0000256" key="12">
    <source>
        <dbReference type="ARBA" id="ARBA00023277"/>
    </source>
</evidence>
<keyword evidence="14" id="KW-0961">Cell wall biogenesis/degradation</keyword>
<keyword evidence="11" id="KW-0325">Glycoprotein</keyword>
<evidence type="ECO:0000256" key="3">
    <source>
        <dbReference type="ARBA" id="ARBA00004613"/>
    </source>
</evidence>
<dbReference type="PANTHER" id="PTHR22762">
    <property type="entry name" value="ALPHA-GLUCOSIDASE"/>
    <property type="match status" value="1"/>
</dbReference>
<dbReference type="EC" id="3.2.1.20" evidence="5"/>
<dbReference type="InterPro" id="IPR000322">
    <property type="entry name" value="Glyco_hydro_31_TIM"/>
</dbReference>
<accession>A0A9N9W4E7</accession>
<dbReference type="Pfam" id="PF21365">
    <property type="entry name" value="Glyco_hydro_31_3rd"/>
    <property type="match status" value="1"/>
</dbReference>
<evidence type="ECO:0000256" key="13">
    <source>
        <dbReference type="ARBA" id="ARBA00023295"/>
    </source>
</evidence>
<dbReference type="EMBL" id="CABFOC020000002">
    <property type="protein sequence ID" value="CAH0040693.1"/>
    <property type="molecule type" value="Genomic_DNA"/>
</dbReference>
<dbReference type="Gene3D" id="2.60.40.1760">
    <property type="entry name" value="glycosyl hydrolase (family 31)"/>
    <property type="match status" value="1"/>
</dbReference>
<dbReference type="GO" id="GO:0071555">
    <property type="term" value="P:cell wall organization"/>
    <property type="evidence" value="ECO:0007669"/>
    <property type="project" value="UniProtKB-KW"/>
</dbReference>
<evidence type="ECO:0000256" key="18">
    <source>
        <dbReference type="SAM" id="MobiDB-lite"/>
    </source>
</evidence>
<dbReference type="GO" id="GO:0000272">
    <property type="term" value="P:polysaccharide catabolic process"/>
    <property type="evidence" value="ECO:0007669"/>
    <property type="project" value="UniProtKB-KW"/>
</dbReference>
<dbReference type="InterPro" id="IPR048395">
    <property type="entry name" value="Glyco_hydro_31_C"/>
</dbReference>
<evidence type="ECO:0000256" key="1">
    <source>
        <dbReference type="ARBA" id="ARBA00000448"/>
    </source>
</evidence>
<keyword evidence="24" id="KW-1185">Reference proteome</keyword>
<dbReference type="InterPro" id="IPR025887">
    <property type="entry name" value="Glyco_hydro_31_N_dom"/>
</dbReference>
<feature type="domain" description="Glycoside hydrolase family 31 TIM barrel" evidence="20">
    <location>
        <begin position="282"/>
        <end position="703"/>
    </location>
</feature>
<evidence type="ECO:0000256" key="17">
    <source>
        <dbReference type="RuleBase" id="RU361185"/>
    </source>
</evidence>
<dbReference type="CDD" id="cd06602">
    <property type="entry name" value="GH31_MGAM_SI_GAA"/>
    <property type="match status" value="1"/>
</dbReference>
<evidence type="ECO:0000256" key="10">
    <source>
        <dbReference type="ARBA" id="ARBA00022801"/>
    </source>
</evidence>